<organism evidence="2 3">
    <name type="scientific">Pseudonocardia autotrophica</name>
    <name type="common">Amycolata autotrophica</name>
    <name type="synonym">Nocardia autotrophica</name>
    <dbReference type="NCBI Taxonomy" id="2074"/>
    <lineage>
        <taxon>Bacteria</taxon>
        <taxon>Bacillati</taxon>
        <taxon>Actinomycetota</taxon>
        <taxon>Actinomycetes</taxon>
        <taxon>Pseudonocardiales</taxon>
        <taxon>Pseudonocardiaceae</taxon>
        <taxon>Pseudonocardia</taxon>
    </lineage>
</organism>
<protein>
    <submittedName>
        <fullName evidence="2">Acetophenone carboxylase delta subunit</fullName>
        <ecNumber evidence="2">6.4.1.8</ecNumber>
    </submittedName>
</protein>
<accession>A0A1Y2N754</accession>
<dbReference type="Pfam" id="PF02538">
    <property type="entry name" value="Hydantoinase_B"/>
    <property type="match status" value="1"/>
</dbReference>
<evidence type="ECO:0000313" key="2">
    <source>
        <dbReference type="EMBL" id="OSY42728.1"/>
    </source>
</evidence>
<dbReference type="PANTHER" id="PTHR11365">
    <property type="entry name" value="5-OXOPROLINASE RELATED"/>
    <property type="match status" value="1"/>
</dbReference>
<reference evidence="2 3" key="1">
    <citation type="submission" date="2016-09" db="EMBL/GenBank/DDBJ databases">
        <title>Pseudonocardia autotrophica DSM535, a candidate organism with high potential of specific P450 cytochromes.</title>
        <authorList>
            <person name="Grumaz C."/>
            <person name="Vainshtein Y."/>
            <person name="Kirstahler P."/>
            <person name="Sohn K."/>
        </authorList>
    </citation>
    <scope>NUCLEOTIDE SEQUENCE [LARGE SCALE GENOMIC DNA]</scope>
    <source>
        <strain evidence="2 3">DSM 535</strain>
    </source>
</reference>
<proteinExistence type="predicted"/>
<feature type="domain" description="Hydantoinase B/oxoprolinase" evidence="1">
    <location>
        <begin position="19"/>
        <end position="585"/>
    </location>
</feature>
<dbReference type="EMBL" id="MIGB01000004">
    <property type="protein sequence ID" value="OSY42728.1"/>
    <property type="molecule type" value="Genomic_DNA"/>
</dbReference>
<dbReference type="PANTHER" id="PTHR11365:SF23">
    <property type="entry name" value="HYPOTHETICAL 5-OXOPROLINASE (EUROFUNG)-RELATED"/>
    <property type="match status" value="1"/>
</dbReference>
<evidence type="ECO:0000259" key="1">
    <source>
        <dbReference type="Pfam" id="PF02538"/>
    </source>
</evidence>
<keyword evidence="2" id="KW-0436">Ligase</keyword>
<keyword evidence="3" id="KW-1185">Reference proteome</keyword>
<dbReference type="AlphaFoldDB" id="A0A1Y2N754"/>
<dbReference type="STRING" id="2074.BG845_00969"/>
<dbReference type="GO" id="GO:0016874">
    <property type="term" value="F:ligase activity"/>
    <property type="evidence" value="ECO:0007669"/>
    <property type="project" value="UniProtKB-KW"/>
</dbReference>
<dbReference type="RefSeq" id="WP_232021545.1">
    <property type="nucleotide sequence ID" value="NZ_AP018920.1"/>
</dbReference>
<dbReference type="Proteomes" id="UP000194360">
    <property type="component" value="Unassembled WGS sequence"/>
</dbReference>
<sequence>MTALRDLTDEQFAARYHSDRFTAGVLGNRMRYVVDHMCAGLLNNAFSSILRDWYDFGATIAGPPEQGYQMSTVSNSLAVFLGTMGDAVRNTIEEYGPEEVEEGDIIIANDPYRVGNHVNDMCFIRPVFHDGRIISFVTIRAHQLDMGGVVPAGFSATKRNSYENGLVISPMRLYIKDKPVRSTFNLIFDNARMAALLHPDMKSIYQALLLAERLILESVARYGVDAYLGAISYTCDASAEAMSTALRESIPDGVYEAEEGIDADGVDDSITYQLKIRISKQDDRVEVDLSGTSEQARSSVNATALDAKTAIAVGIKMLIDQTTPFNAGSFRNIDVVVPPGTICSATPPDGCVFLYWESTMPVLQAVYRALSTVLGVNAVGGDYGSLMLHNANGVTEDGMPWTTVAECGGEHGPWGATKAGDGDSYMVAQLINNIDPATEAIEANSPVVVLRKEYAADTAGVGTNRGGASVRRDTLYLRDAEHWSSPLHTKKPSGVGAYGGGEGVAQACWMFPPESFDIARTQDLLGTGPEVYATSQPIAGVLDPQTKVLDPDGEYHYFASTPIWRTKPRTIFRYQTGGGGGWGDPLEREPERVMHDVRDEYLTIEGAYRYYGVVVEGNPLTHPEQLTIDAAATEARRAEMRAGSGAAH</sequence>
<gene>
    <name evidence="2" type="primary">apc4_3</name>
    <name evidence="2" type="ORF">BG845_00969</name>
</gene>
<dbReference type="GO" id="GO:0017168">
    <property type="term" value="F:5-oxoprolinase (ATP-hydrolyzing) activity"/>
    <property type="evidence" value="ECO:0007669"/>
    <property type="project" value="TreeGrafter"/>
</dbReference>
<dbReference type="GO" id="GO:0006749">
    <property type="term" value="P:glutathione metabolic process"/>
    <property type="evidence" value="ECO:0007669"/>
    <property type="project" value="TreeGrafter"/>
</dbReference>
<dbReference type="EC" id="6.4.1.8" evidence="2"/>
<dbReference type="InterPro" id="IPR045079">
    <property type="entry name" value="Oxoprolinase-like"/>
</dbReference>
<dbReference type="InterPro" id="IPR003692">
    <property type="entry name" value="Hydantoinase_B"/>
</dbReference>
<comment type="caution">
    <text evidence="2">The sequence shown here is derived from an EMBL/GenBank/DDBJ whole genome shotgun (WGS) entry which is preliminary data.</text>
</comment>
<name>A0A1Y2N754_PSEAH</name>
<evidence type="ECO:0000313" key="3">
    <source>
        <dbReference type="Proteomes" id="UP000194360"/>
    </source>
</evidence>
<dbReference type="GO" id="GO:0005829">
    <property type="term" value="C:cytosol"/>
    <property type="evidence" value="ECO:0007669"/>
    <property type="project" value="TreeGrafter"/>
</dbReference>